<dbReference type="CDD" id="cd16926">
    <property type="entry name" value="HATPase_MutL-MLH-PMS-like"/>
    <property type="match status" value="1"/>
</dbReference>
<feature type="compositionally biased region" description="Basic and acidic residues" evidence="3">
    <location>
        <begin position="747"/>
        <end position="772"/>
    </location>
</feature>
<feature type="region of interest" description="Disordered" evidence="3">
    <location>
        <begin position="333"/>
        <end position="384"/>
    </location>
</feature>
<dbReference type="PANTHER" id="PTHR10073">
    <property type="entry name" value="DNA MISMATCH REPAIR PROTEIN MLH, PMS, MUTL"/>
    <property type="match status" value="1"/>
</dbReference>
<evidence type="ECO:0000256" key="3">
    <source>
        <dbReference type="SAM" id="MobiDB-lite"/>
    </source>
</evidence>
<accession>A0AAV9PIC0</accession>
<feature type="compositionally biased region" description="Polar residues" evidence="3">
    <location>
        <begin position="598"/>
        <end position="610"/>
    </location>
</feature>
<dbReference type="Gene3D" id="3.30.565.10">
    <property type="entry name" value="Histidine kinase-like ATPase, C-terminal domain"/>
    <property type="match status" value="1"/>
</dbReference>
<dbReference type="InterPro" id="IPR014721">
    <property type="entry name" value="Ribsml_uS5_D2-typ_fold_subgr"/>
</dbReference>
<dbReference type="Proteomes" id="UP001337655">
    <property type="component" value="Unassembled WGS sequence"/>
</dbReference>
<dbReference type="SMART" id="SM01340">
    <property type="entry name" value="DNA_mis_repair"/>
    <property type="match status" value="1"/>
</dbReference>
<feature type="compositionally biased region" description="Polar residues" evidence="3">
    <location>
        <begin position="360"/>
        <end position="372"/>
    </location>
</feature>
<dbReference type="RefSeq" id="XP_064661090.1">
    <property type="nucleotide sequence ID" value="XM_064801139.1"/>
</dbReference>
<keyword evidence="6" id="KW-1185">Reference proteome</keyword>
<comment type="caution">
    <text evidence="5">The sequence shown here is derived from an EMBL/GenBank/DDBJ whole genome shotgun (WGS) entry which is preliminary data.</text>
</comment>
<dbReference type="Pfam" id="PF13589">
    <property type="entry name" value="HATPase_c_3"/>
    <property type="match status" value="1"/>
</dbReference>
<feature type="region of interest" description="Disordered" evidence="3">
    <location>
        <begin position="747"/>
        <end position="833"/>
    </location>
</feature>
<dbReference type="GO" id="GO:0140664">
    <property type="term" value="F:ATP-dependent DNA damage sensor activity"/>
    <property type="evidence" value="ECO:0007669"/>
    <property type="project" value="InterPro"/>
</dbReference>
<feature type="region of interest" description="Disordered" evidence="3">
    <location>
        <begin position="638"/>
        <end position="675"/>
    </location>
</feature>
<dbReference type="InterPro" id="IPR002099">
    <property type="entry name" value="MutL/Mlh/PMS"/>
</dbReference>
<evidence type="ECO:0000256" key="2">
    <source>
        <dbReference type="ARBA" id="ARBA00022763"/>
    </source>
</evidence>
<dbReference type="FunFam" id="3.30.565.10:FF:000017">
    <property type="entry name" value="PMS1 homolog 1, mismatch repair system component"/>
    <property type="match status" value="1"/>
</dbReference>
<feature type="domain" description="DNA mismatch repair protein S5" evidence="4">
    <location>
        <begin position="219"/>
        <end position="325"/>
    </location>
</feature>
<feature type="compositionally biased region" description="Basic and acidic residues" evidence="3">
    <location>
        <begin position="917"/>
        <end position="932"/>
    </location>
</feature>
<dbReference type="NCBIfam" id="TIGR00585">
    <property type="entry name" value="mutl"/>
    <property type="match status" value="1"/>
</dbReference>
<proteinExistence type="inferred from homology"/>
<dbReference type="InterPro" id="IPR036890">
    <property type="entry name" value="HATPase_C_sf"/>
</dbReference>
<gene>
    <name evidence="5" type="ORF">LTR77_003884</name>
</gene>
<name>A0AAV9PIC0_9PEZI</name>
<dbReference type="Gene3D" id="3.30.230.10">
    <property type="match status" value="1"/>
</dbReference>
<dbReference type="SUPFAM" id="SSF54211">
    <property type="entry name" value="Ribosomal protein S5 domain 2-like"/>
    <property type="match status" value="1"/>
</dbReference>
<dbReference type="GO" id="GO:0016887">
    <property type="term" value="F:ATP hydrolysis activity"/>
    <property type="evidence" value="ECO:0007669"/>
    <property type="project" value="InterPro"/>
</dbReference>
<feature type="region of interest" description="Disordered" evidence="3">
    <location>
        <begin position="690"/>
        <end position="728"/>
    </location>
</feature>
<comment type="similarity">
    <text evidence="1">Belongs to the DNA mismatch repair MutL/HexB family.</text>
</comment>
<dbReference type="PANTHER" id="PTHR10073:SF41">
    <property type="entry name" value="MISMATCH REPAIR PROTEIN, PUTATIVE (AFU_ORTHOLOGUE AFUA_8G05820)-RELATED"/>
    <property type="match status" value="1"/>
</dbReference>
<dbReference type="GO" id="GO:0061982">
    <property type="term" value="P:meiosis I cell cycle process"/>
    <property type="evidence" value="ECO:0007669"/>
    <property type="project" value="UniProtKB-ARBA"/>
</dbReference>
<dbReference type="EMBL" id="JAVRRT010000005">
    <property type="protein sequence ID" value="KAK5172246.1"/>
    <property type="molecule type" value="Genomic_DNA"/>
</dbReference>
<keyword evidence="2" id="KW-0227">DNA damage</keyword>
<dbReference type="GeneID" id="89925230"/>
<dbReference type="GO" id="GO:0030983">
    <property type="term" value="F:mismatched DNA binding"/>
    <property type="evidence" value="ECO:0007669"/>
    <property type="project" value="InterPro"/>
</dbReference>
<feature type="region of interest" description="Disordered" evidence="3">
    <location>
        <begin position="460"/>
        <end position="624"/>
    </location>
</feature>
<dbReference type="InterPro" id="IPR013507">
    <property type="entry name" value="DNA_mismatch_S5_2-like"/>
</dbReference>
<dbReference type="GO" id="GO:0006298">
    <property type="term" value="P:mismatch repair"/>
    <property type="evidence" value="ECO:0007669"/>
    <property type="project" value="InterPro"/>
</dbReference>
<dbReference type="InterPro" id="IPR038973">
    <property type="entry name" value="MutL/Mlh/Pms-like"/>
</dbReference>
<dbReference type="GO" id="GO:0032389">
    <property type="term" value="C:MutLalpha complex"/>
    <property type="evidence" value="ECO:0007669"/>
    <property type="project" value="TreeGrafter"/>
</dbReference>
<evidence type="ECO:0000256" key="1">
    <source>
        <dbReference type="ARBA" id="ARBA00006082"/>
    </source>
</evidence>
<feature type="region of interest" description="Disordered" evidence="3">
    <location>
        <begin position="917"/>
        <end position="938"/>
    </location>
</feature>
<dbReference type="SUPFAM" id="SSF55874">
    <property type="entry name" value="ATPase domain of HSP90 chaperone/DNA topoisomerase II/histidine kinase"/>
    <property type="match status" value="1"/>
</dbReference>
<evidence type="ECO:0000259" key="4">
    <source>
        <dbReference type="SMART" id="SM01340"/>
    </source>
</evidence>
<dbReference type="GO" id="GO:0005524">
    <property type="term" value="F:ATP binding"/>
    <property type="evidence" value="ECO:0007669"/>
    <property type="project" value="InterPro"/>
</dbReference>
<evidence type="ECO:0000313" key="5">
    <source>
        <dbReference type="EMBL" id="KAK5172246.1"/>
    </source>
</evidence>
<feature type="compositionally biased region" description="Basic and acidic residues" evidence="3">
    <location>
        <begin position="662"/>
        <end position="675"/>
    </location>
</feature>
<dbReference type="AlphaFoldDB" id="A0AAV9PIC0"/>
<dbReference type="InterPro" id="IPR020568">
    <property type="entry name" value="Ribosomal_Su5_D2-typ_SF"/>
</dbReference>
<protein>
    <recommendedName>
        <fullName evidence="4">DNA mismatch repair protein S5 domain-containing protein</fullName>
    </recommendedName>
</protein>
<evidence type="ECO:0000313" key="6">
    <source>
        <dbReference type="Proteomes" id="UP001337655"/>
    </source>
</evidence>
<organism evidence="5 6">
    <name type="scientific">Saxophila tyrrhenica</name>
    <dbReference type="NCBI Taxonomy" id="1690608"/>
    <lineage>
        <taxon>Eukaryota</taxon>
        <taxon>Fungi</taxon>
        <taxon>Dikarya</taxon>
        <taxon>Ascomycota</taxon>
        <taxon>Pezizomycotina</taxon>
        <taxon>Dothideomycetes</taxon>
        <taxon>Dothideomycetidae</taxon>
        <taxon>Mycosphaerellales</taxon>
        <taxon>Extremaceae</taxon>
        <taxon>Saxophila</taxon>
    </lineage>
</organism>
<feature type="region of interest" description="Disordered" evidence="3">
    <location>
        <begin position="413"/>
        <end position="433"/>
    </location>
</feature>
<reference evidence="5 6" key="1">
    <citation type="submission" date="2023-08" db="EMBL/GenBank/DDBJ databases">
        <title>Black Yeasts Isolated from many extreme environments.</title>
        <authorList>
            <person name="Coleine C."/>
            <person name="Stajich J.E."/>
            <person name="Selbmann L."/>
        </authorList>
    </citation>
    <scope>NUCLEOTIDE SEQUENCE [LARGE SCALE GENOMIC DNA]</scope>
    <source>
        <strain evidence="5 6">CCFEE 5935</strain>
    </source>
</reference>
<feature type="compositionally biased region" description="Basic and acidic residues" evidence="3">
    <location>
        <begin position="510"/>
        <end position="529"/>
    </location>
</feature>
<sequence length="938" mass="102831">MGIQALPQTTIRTLGSTQVLTDPASVVKELIDNALDAHATSISVEISTNTLDLIQVRDNGHGIPPEDRLLVARPHCTSKIGSEEDLKDIGGSSLGFGGEALASVAEVSGSLTISTRVEGEQVATAMKINRQGEVTGQDRASLPVGTTIKVTDFIKSHPVRRQVALKATEKTLKKIKQLLQSDAFARPQTRIALRILKAKHDKGNWMYAPKPGGNAEDAAFKVVGAACASQCTWSVVEENGFSLHAFLPRADADTTSRGVAKQLAKTFKQALSKAGSPLQGAKELFIFLEIKCPPASYDANVEPAKDDVLFEDPEVVVTAARRLFEAVYPAQPEMPNSERMSSRDHKTVPHLSVPDEEDFTSSLEPRRATSNTPHPPSPESAVDRTRGLFDLRPARQMPEDDTDDRVFFRSNMYGCDEEDPDLPDARPPTGRTEADFEELRQARKDINVSNPWVMAKLHTSVRRPAAAEESSGPAEVTPTSSNQRRIRGDADDQANALPTPGPSSPSVRPNDFHPSDHVPGRHFGRDGRMIESQMLPPPLPYMRPSSPMHLGPEGFSSPPRERRAPGYNYALPLPEQPVGTPLSSIPEITPRARRSPSPKKQLQQTHTNRPFVSPLQREQGEPEREKVWFDHLERIDRPRRSPVKQGPGAGLVTQGELGDLTDELRPLARPKNNRDMRDFVQSIDLTQDHSAASIVEGRDYPASKRGQSMQRNHSPKATDDSKNAAPADGAMLTRGFMPASELADLESHVGGFEKSEQRPTKRRRTSEGRVLREVSSNARAGPEGVGGDDDENDPNVERRKTAQRRRTTDGNKVGRGKSSRLPLERTPAGQGTHNIVSTFSTTARAIANGFKKIDQDHTLLNWEVSADDTNDAFASVKDSQSMSKISDRLHELLINRLSDGEMVQDLGELVRDALMKHGTTEDNDTPIEHGTSDDETAL</sequence>